<organism evidence="2 3">
    <name type="scientific">Iphiclides podalirius</name>
    <name type="common">scarce swallowtail</name>
    <dbReference type="NCBI Taxonomy" id="110791"/>
    <lineage>
        <taxon>Eukaryota</taxon>
        <taxon>Metazoa</taxon>
        <taxon>Ecdysozoa</taxon>
        <taxon>Arthropoda</taxon>
        <taxon>Hexapoda</taxon>
        <taxon>Insecta</taxon>
        <taxon>Pterygota</taxon>
        <taxon>Neoptera</taxon>
        <taxon>Endopterygota</taxon>
        <taxon>Lepidoptera</taxon>
        <taxon>Glossata</taxon>
        <taxon>Ditrysia</taxon>
        <taxon>Papilionoidea</taxon>
        <taxon>Papilionidae</taxon>
        <taxon>Papilioninae</taxon>
        <taxon>Iphiclides</taxon>
    </lineage>
</organism>
<keyword evidence="3" id="KW-1185">Reference proteome</keyword>
<evidence type="ECO:0000313" key="2">
    <source>
        <dbReference type="EMBL" id="CAH2056039.1"/>
    </source>
</evidence>
<feature type="region of interest" description="Disordered" evidence="1">
    <location>
        <begin position="1"/>
        <end position="123"/>
    </location>
</feature>
<dbReference type="EMBL" id="OW152835">
    <property type="protein sequence ID" value="CAH2056039.1"/>
    <property type="molecule type" value="Genomic_DNA"/>
</dbReference>
<dbReference type="Proteomes" id="UP000837857">
    <property type="component" value="Chromosome 23"/>
</dbReference>
<gene>
    <name evidence="2" type="ORF">IPOD504_LOCUS9316</name>
</gene>
<evidence type="ECO:0000256" key="1">
    <source>
        <dbReference type="SAM" id="MobiDB-lite"/>
    </source>
</evidence>
<reference evidence="2" key="1">
    <citation type="submission" date="2022-03" db="EMBL/GenBank/DDBJ databases">
        <authorList>
            <person name="Martin H S."/>
        </authorList>
    </citation>
    <scope>NUCLEOTIDE SEQUENCE</scope>
</reference>
<feature type="compositionally biased region" description="Polar residues" evidence="1">
    <location>
        <begin position="1"/>
        <end position="20"/>
    </location>
</feature>
<proteinExistence type="predicted"/>
<feature type="non-terminal residue" evidence="2">
    <location>
        <position position="123"/>
    </location>
</feature>
<protein>
    <submittedName>
        <fullName evidence="2">Uncharacterized protein</fullName>
    </submittedName>
</protein>
<sequence length="123" mass="13218">MTISSTKTSASRCTDRNSCARQKVERERRRVRAGRRASPPAPTEAAGALNSPGAAEPSEQSPSRSRRSGTPRRAESERLKEAGSRRPRARFACLFAPTGPAGTHLDPPGPSFEAHAPRSKIAQ</sequence>
<accession>A0ABN8II65</accession>
<feature type="compositionally biased region" description="Basic and acidic residues" evidence="1">
    <location>
        <begin position="72"/>
        <end position="84"/>
    </location>
</feature>
<evidence type="ECO:0000313" key="3">
    <source>
        <dbReference type="Proteomes" id="UP000837857"/>
    </source>
</evidence>
<name>A0ABN8II65_9NEOP</name>